<keyword evidence="1" id="KW-1133">Transmembrane helix</keyword>
<keyword evidence="1" id="KW-0812">Transmembrane</keyword>
<dbReference type="AlphaFoldDB" id="A0AA49B0M8"/>
<sequence>MIVVSIRNVTLSDTGTYRCGLATFNGQTFEAFVDFIINVSSVVSSNPSPGVLSPETHSEPHEHHTPLSEVALYVGLSLSALLILSVTLTSLILYRRKRARTTPGAPDIPVYAQIQEMADSSSTLTYAEVDFSKCSSAPRCLTTTTEEAPVYSTVCLPHK</sequence>
<feature type="transmembrane region" description="Helical" evidence="1">
    <location>
        <begin position="70"/>
        <end position="94"/>
    </location>
</feature>
<evidence type="ECO:0000313" key="2">
    <source>
        <dbReference type="EMBL" id="UDM59925.1"/>
    </source>
</evidence>
<name>A0AA49B0M8_BOLPE</name>
<dbReference type="Gene3D" id="2.60.40.10">
    <property type="entry name" value="Immunoglobulins"/>
    <property type="match status" value="1"/>
</dbReference>
<protein>
    <submittedName>
        <fullName evidence="2">Leopectin</fullName>
    </submittedName>
</protein>
<organism evidence="2">
    <name type="scientific">Boleophthalmus pectinirostris</name>
    <name type="common">Great blue-spotted mudskipper</name>
    <name type="synonym">Gobius pectinirostris</name>
    <dbReference type="NCBI Taxonomy" id="150288"/>
    <lineage>
        <taxon>Eukaryota</taxon>
        <taxon>Metazoa</taxon>
        <taxon>Chordata</taxon>
        <taxon>Craniata</taxon>
        <taxon>Vertebrata</taxon>
        <taxon>Euteleostomi</taxon>
        <taxon>Actinopterygii</taxon>
        <taxon>Neopterygii</taxon>
        <taxon>Teleostei</taxon>
        <taxon>Neoteleostei</taxon>
        <taxon>Acanthomorphata</taxon>
        <taxon>Gobiaria</taxon>
        <taxon>Gobiiformes</taxon>
        <taxon>Gobioidei</taxon>
        <taxon>Gobiidae</taxon>
        <taxon>Oxudercinae</taxon>
        <taxon>Boleophthalmus</taxon>
    </lineage>
</organism>
<dbReference type="EMBL" id="OK432525">
    <property type="protein sequence ID" value="UDM59925.1"/>
    <property type="molecule type" value="mRNA"/>
</dbReference>
<accession>A0AA49B0M8</accession>
<evidence type="ECO:0000256" key="1">
    <source>
        <dbReference type="SAM" id="Phobius"/>
    </source>
</evidence>
<reference evidence="2" key="1">
    <citation type="submission" date="2021-10" db="EMBL/GenBank/DDBJ databases">
        <authorList>
            <person name="Wang K."/>
            <person name="Bai Y."/>
            <person name="Chen F."/>
        </authorList>
    </citation>
    <scope>NUCLEOTIDE SEQUENCE</scope>
</reference>
<keyword evidence="1" id="KW-0472">Membrane</keyword>
<dbReference type="InterPro" id="IPR013783">
    <property type="entry name" value="Ig-like_fold"/>
</dbReference>
<proteinExistence type="evidence at transcript level"/>